<dbReference type="InterPro" id="IPR050960">
    <property type="entry name" value="AB_hydrolase_4_sf"/>
</dbReference>
<reference evidence="3 4" key="1">
    <citation type="submission" date="2021-01" db="EMBL/GenBank/DDBJ databases">
        <title>Belnapia mucosa sp. nov. and Belnapia arida sp. nov., isolated from the Tabernas Desert (Almeria, Spain).</title>
        <authorList>
            <person name="Molina-Menor E."/>
            <person name="Vidal-Verdu A."/>
            <person name="Calonge A."/>
            <person name="Satari L."/>
            <person name="Pereto Magraner J."/>
            <person name="Porcar Miralles M."/>
        </authorList>
    </citation>
    <scope>NUCLEOTIDE SEQUENCE [LARGE SCALE GENOMIC DNA]</scope>
    <source>
        <strain evidence="3 4">T6</strain>
    </source>
</reference>
<protein>
    <submittedName>
        <fullName evidence="3">Alpha/beta fold hydrolase</fullName>
    </submittedName>
</protein>
<dbReference type="EMBL" id="JAEUXJ010000010">
    <property type="protein sequence ID" value="MBL6457815.1"/>
    <property type="molecule type" value="Genomic_DNA"/>
</dbReference>
<dbReference type="InterPro" id="IPR029058">
    <property type="entry name" value="AB_hydrolase_fold"/>
</dbReference>
<dbReference type="Pfam" id="PF00561">
    <property type="entry name" value="Abhydrolase_1"/>
    <property type="match status" value="1"/>
</dbReference>
<dbReference type="InterPro" id="IPR000073">
    <property type="entry name" value="AB_hydrolase_1"/>
</dbReference>
<organism evidence="3 4">
    <name type="scientific">Belnapia mucosa</name>
    <dbReference type="NCBI Taxonomy" id="2804532"/>
    <lineage>
        <taxon>Bacteria</taxon>
        <taxon>Pseudomonadati</taxon>
        <taxon>Pseudomonadota</taxon>
        <taxon>Alphaproteobacteria</taxon>
        <taxon>Acetobacterales</taxon>
        <taxon>Roseomonadaceae</taxon>
        <taxon>Belnapia</taxon>
    </lineage>
</organism>
<evidence type="ECO:0000313" key="4">
    <source>
        <dbReference type="Proteomes" id="UP000606490"/>
    </source>
</evidence>
<dbReference type="PANTHER" id="PTHR10794:SF94">
    <property type="entry name" value="ESTERASE YHET-RELATED"/>
    <property type="match status" value="1"/>
</dbReference>
<proteinExistence type="inferred from homology"/>
<keyword evidence="4" id="KW-1185">Reference proteome</keyword>
<dbReference type="SUPFAM" id="SSF53474">
    <property type="entry name" value="alpha/beta-Hydrolases"/>
    <property type="match status" value="1"/>
</dbReference>
<feature type="domain" description="AB hydrolase-1" evidence="2">
    <location>
        <begin position="66"/>
        <end position="301"/>
    </location>
</feature>
<sequence>MMPPLKPFRPRPPWFGGTLQTLRALRWPLPPTLPPGHRLWLPMPDGDALAAMLHLPEQGAPRPLALLVHGIAGSEDDPYLREAAAGLLRRGFPVLRLNLRGSARSLPRSTSHYHLGRSEDLAEALAVLPEVLTGQGVVMAAWSLGGALVLELLARDPPEAPRLLGAAAISPPLEPEQAHAAIDANPVLGRALLALYRREVLAVPARDLPEELRQAARRAGSLTEFETEVTAPRFGYPSYAVFCEMNRPAAALPRIRVPTLLLMAEDDPLVPIGAMAGIDWQACPAVLPLAIAGGGHCGFYDRGNEESLAVRTLAAFFEGVSSPDGASVP</sequence>
<name>A0ABS1V815_9PROT</name>
<keyword evidence="3" id="KW-0378">Hydrolase</keyword>
<comment type="similarity">
    <text evidence="1">Belongs to the AB hydrolase superfamily. AB hydrolase 4 family.</text>
</comment>
<dbReference type="Proteomes" id="UP000606490">
    <property type="component" value="Unassembled WGS sequence"/>
</dbReference>
<evidence type="ECO:0000259" key="2">
    <source>
        <dbReference type="Pfam" id="PF00561"/>
    </source>
</evidence>
<dbReference type="RefSeq" id="WP_202827554.1">
    <property type="nucleotide sequence ID" value="NZ_JAEUXJ010000010.1"/>
</dbReference>
<dbReference type="GO" id="GO:0016787">
    <property type="term" value="F:hydrolase activity"/>
    <property type="evidence" value="ECO:0007669"/>
    <property type="project" value="UniProtKB-KW"/>
</dbReference>
<comment type="caution">
    <text evidence="3">The sequence shown here is derived from an EMBL/GenBank/DDBJ whole genome shotgun (WGS) entry which is preliminary data.</text>
</comment>
<dbReference type="InterPro" id="IPR012020">
    <property type="entry name" value="ABHD4"/>
</dbReference>
<dbReference type="PIRSF" id="PIRSF005211">
    <property type="entry name" value="Ab_hydro_YheT"/>
    <property type="match status" value="1"/>
</dbReference>
<dbReference type="PANTHER" id="PTHR10794">
    <property type="entry name" value="ABHYDROLASE DOMAIN-CONTAINING PROTEIN"/>
    <property type="match status" value="1"/>
</dbReference>
<dbReference type="Gene3D" id="3.40.50.1820">
    <property type="entry name" value="alpha/beta hydrolase"/>
    <property type="match status" value="1"/>
</dbReference>
<evidence type="ECO:0000313" key="3">
    <source>
        <dbReference type="EMBL" id="MBL6457815.1"/>
    </source>
</evidence>
<evidence type="ECO:0000256" key="1">
    <source>
        <dbReference type="ARBA" id="ARBA00010884"/>
    </source>
</evidence>
<accession>A0ABS1V815</accession>
<gene>
    <name evidence="3" type="ORF">JMJ55_20970</name>
</gene>